<feature type="signal peptide" evidence="10">
    <location>
        <begin position="1"/>
        <end position="25"/>
    </location>
</feature>
<feature type="transmembrane region" description="Helical" evidence="9">
    <location>
        <begin position="287"/>
        <end position="307"/>
    </location>
</feature>
<reference evidence="12 13" key="1">
    <citation type="submission" date="2015-04" db="EMBL/GenBank/DDBJ databases">
        <title>Lasius niger genome sequencing.</title>
        <authorList>
            <person name="Konorov E.A."/>
            <person name="Nikitin M.A."/>
            <person name="Kirill M.V."/>
            <person name="Chang P."/>
        </authorList>
    </citation>
    <scope>NUCLEOTIDE SEQUENCE [LARGE SCALE GENOMIC DNA]</scope>
    <source>
        <tissue evidence="12">Whole</tissue>
    </source>
</reference>
<keyword evidence="4 10" id="KW-0732">Signal</keyword>
<dbReference type="OrthoDB" id="6082634at2759"/>
<dbReference type="InterPro" id="IPR036272">
    <property type="entry name" value="Methuselah_N_sf"/>
</dbReference>
<dbReference type="EMBL" id="LBMM01005554">
    <property type="protein sequence ID" value="KMQ91423.1"/>
    <property type="molecule type" value="Genomic_DNA"/>
</dbReference>
<dbReference type="AlphaFoldDB" id="A0A0J7KM09"/>
<evidence type="ECO:0000313" key="13">
    <source>
        <dbReference type="Proteomes" id="UP000036403"/>
    </source>
</evidence>
<dbReference type="SUPFAM" id="SSF63877">
    <property type="entry name" value="Methuselah ectodomain"/>
    <property type="match status" value="1"/>
</dbReference>
<evidence type="ECO:0000256" key="3">
    <source>
        <dbReference type="ARBA" id="ARBA00022692"/>
    </source>
</evidence>
<evidence type="ECO:0000256" key="1">
    <source>
        <dbReference type="ARBA" id="ARBA00004127"/>
    </source>
</evidence>
<feature type="chain" id="PRO_5005290099" evidence="10">
    <location>
        <begin position="26"/>
        <end position="332"/>
    </location>
</feature>
<keyword evidence="13" id="KW-1185">Reference proteome</keyword>
<name>A0A0J7KM09_LASNI</name>
<evidence type="ECO:0000256" key="6">
    <source>
        <dbReference type="ARBA" id="ARBA00023040"/>
    </source>
</evidence>
<comment type="subcellular location">
    <subcellularLocation>
        <location evidence="1">Endomembrane system</location>
        <topology evidence="1">Multi-pass membrane protein</topology>
    </subcellularLocation>
</comment>
<keyword evidence="6" id="KW-0297">G-protein coupled receptor</keyword>
<keyword evidence="5 9" id="KW-1133">Transmembrane helix</keyword>
<dbReference type="PaxDb" id="67767-A0A0J7KM09"/>
<keyword evidence="3 9" id="KW-0812">Transmembrane</keyword>
<dbReference type="Proteomes" id="UP000036403">
    <property type="component" value="Unassembled WGS sequence"/>
</dbReference>
<dbReference type="InterPro" id="IPR023311">
    <property type="entry name" value="Methusela_ecto_dom_2"/>
</dbReference>
<evidence type="ECO:0000256" key="7">
    <source>
        <dbReference type="ARBA" id="ARBA00023170"/>
    </source>
</evidence>
<dbReference type="GO" id="GO:0012505">
    <property type="term" value="C:endomembrane system"/>
    <property type="evidence" value="ECO:0007669"/>
    <property type="project" value="UniProtKB-SubCell"/>
</dbReference>
<dbReference type="PANTHER" id="PTHR47154:SF2">
    <property type="entry name" value="G-PROTEIN COUPLED RECEPTOR MTH-RELATED"/>
    <property type="match status" value="1"/>
</dbReference>
<feature type="domain" description="Methuselah N-terminal" evidence="11">
    <location>
        <begin position="93"/>
        <end position="224"/>
    </location>
</feature>
<comment type="caution">
    <text evidence="12">The sequence shown here is derived from an EMBL/GenBank/DDBJ whole genome shotgun (WGS) entry which is preliminary data.</text>
</comment>
<sequence>MCGRSANFNSVVFLAACGLLTAGSGDEIANDEQLPVLRDDPRCSPSLSVVLSMENSGDGVAAASRTLEKNSSLPHNSTVYPAHLRWTDGNITYGCACKLRNCIRKCCRGDEVLGEKIIEKKPICQKISHNDTMSRVETPNLRLSKEQMAEEIQDIDELREHFLLLENFVCPAKFYPLNPDEYQEGKLILLNPDEFPEDKVILQANGSLIGADGTVFPLWNYCIDWQMTFDRIGILVCLTQNVTEENIDSIYTAHHVGIAVSIPFLVATFLVYAIIPELKNLYGKTLMCYVICLITAYIFLLLVNYIFMSSIRTLCFITGKQPPRIWFNSFAV</sequence>
<evidence type="ECO:0000256" key="2">
    <source>
        <dbReference type="ARBA" id="ARBA00008979"/>
    </source>
</evidence>
<dbReference type="Gene3D" id="1.20.1070.10">
    <property type="entry name" value="Rhodopsin 7-helix transmembrane proteins"/>
    <property type="match status" value="1"/>
</dbReference>
<dbReference type="GO" id="GO:0008528">
    <property type="term" value="F:G protein-coupled peptide receptor activity"/>
    <property type="evidence" value="ECO:0007669"/>
    <property type="project" value="TreeGrafter"/>
</dbReference>
<evidence type="ECO:0000256" key="10">
    <source>
        <dbReference type="SAM" id="SignalP"/>
    </source>
</evidence>
<evidence type="ECO:0000313" key="12">
    <source>
        <dbReference type="EMBL" id="KMQ91423.1"/>
    </source>
</evidence>
<dbReference type="PROSITE" id="PS51257">
    <property type="entry name" value="PROKAR_LIPOPROTEIN"/>
    <property type="match status" value="1"/>
</dbReference>
<comment type="similarity">
    <text evidence="2">Belongs to the G-protein coupled receptor 2 family. Mth subfamily.</text>
</comment>
<evidence type="ECO:0000256" key="9">
    <source>
        <dbReference type="SAM" id="Phobius"/>
    </source>
</evidence>
<dbReference type="Pfam" id="PF06652">
    <property type="entry name" value="Methuselah_N"/>
    <property type="match status" value="1"/>
</dbReference>
<dbReference type="GO" id="GO:0005886">
    <property type="term" value="C:plasma membrane"/>
    <property type="evidence" value="ECO:0007669"/>
    <property type="project" value="TreeGrafter"/>
</dbReference>
<keyword evidence="9" id="KW-0472">Membrane</keyword>
<feature type="transmembrane region" description="Helical" evidence="9">
    <location>
        <begin position="256"/>
        <end position="275"/>
    </location>
</feature>
<keyword evidence="7 12" id="KW-0675">Receptor</keyword>
<organism evidence="12 13">
    <name type="scientific">Lasius niger</name>
    <name type="common">Black garden ant</name>
    <dbReference type="NCBI Taxonomy" id="67767"/>
    <lineage>
        <taxon>Eukaryota</taxon>
        <taxon>Metazoa</taxon>
        <taxon>Ecdysozoa</taxon>
        <taxon>Arthropoda</taxon>
        <taxon>Hexapoda</taxon>
        <taxon>Insecta</taxon>
        <taxon>Pterygota</taxon>
        <taxon>Neoptera</taxon>
        <taxon>Endopterygota</taxon>
        <taxon>Hymenoptera</taxon>
        <taxon>Apocrita</taxon>
        <taxon>Aculeata</taxon>
        <taxon>Formicoidea</taxon>
        <taxon>Formicidae</taxon>
        <taxon>Formicinae</taxon>
        <taxon>Lasius</taxon>
        <taxon>Lasius</taxon>
    </lineage>
</organism>
<dbReference type="PANTHER" id="PTHR47154">
    <property type="entry name" value="G-PROTEIN COUPLED RECEPTOR MTH-RELATED"/>
    <property type="match status" value="1"/>
</dbReference>
<accession>A0A0J7KM09</accession>
<evidence type="ECO:0000256" key="8">
    <source>
        <dbReference type="ARBA" id="ARBA00023224"/>
    </source>
</evidence>
<evidence type="ECO:0000256" key="4">
    <source>
        <dbReference type="ARBA" id="ARBA00022729"/>
    </source>
</evidence>
<protein>
    <submittedName>
        <fullName evidence="12">G-protein coupled receptor mth2</fullName>
    </submittedName>
</protein>
<dbReference type="InterPro" id="IPR010596">
    <property type="entry name" value="Methuselah_N_dom"/>
</dbReference>
<evidence type="ECO:0000256" key="5">
    <source>
        <dbReference type="ARBA" id="ARBA00022989"/>
    </source>
</evidence>
<keyword evidence="8" id="KW-0807">Transducer</keyword>
<dbReference type="InterPro" id="IPR051384">
    <property type="entry name" value="Mth_GPCR"/>
</dbReference>
<dbReference type="Gene3D" id="2.170.180.11">
    <property type="entry name" value="Methuselah ectodomain, domain 2"/>
    <property type="match status" value="1"/>
</dbReference>
<gene>
    <name evidence="12" type="ORF">RF55_8715</name>
</gene>
<dbReference type="STRING" id="67767.A0A0J7KM09"/>
<evidence type="ECO:0000259" key="11">
    <source>
        <dbReference type="Pfam" id="PF06652"/>
    </source>
</evidence>
<proteinExistence type="inferred from homology"/>